<reference evidence="1 2" key="1">
    <citation type="submission" date="2021-12" db="EMBL/GenBank/DDBJ databases">
        <title>Discovery of the Pendulisporaceae a myxobacterial family with distinct sporulation behavior and unique specialized metabolism.</title>
        <authorList>
            <person name="Garcia R."/>
            <person name="Popoff A."/>
            <person name="Bader C.D."/>
            <person name="Loehr J."/>
            <person name="Walesch S."/>
            <person name="Walt C."/>
            <person name="Boldt J."/>
            <person name="Bunk B."/>
            <person name="Haeckl F.J.F.P.J."/>
            <person name="Gunesch A.P."/>
            <person name="Birkelbach J."/>
            <person name="Nuebel U."/>
            <person name="Pietschmann T."/>
            <person name="Bach T."/>
            <person name="Mueller R."/>
        </authorList>
    </citation>
    <scope>NUCLEOTIDE SEQUENCE [LARGE SCALE GENOMIC DNA]</scope>
    <source>
        <strain evidence="1 2">MSr11954</strain>
    </source>
</reference>
<evidence type="ECO:0008006" key="3">
    <source>
        <dbReference type="Google" id="ProtNLM"/>
    </source>
</evidence>
<protein>
    <recommendedName>
        <fullName evidence="3">PIN domain-containing protein</fullName>
    </recommendedName>
</protein>
<accession>A0ABZ2LY57</accession>
<name>A0ABZ2LY57_9BACT</name>
<proteinExistence type="predicted"/>
<dbReference type="Gene3D" id="3.40.50.1010">
    <property type="entry name" value="5'-nuclease"/>
    <property type="match status" value="1"/>
</dbReference>
<dbReference type="InterPro" id="IPR029060">
    <property type="entry name" value="PIN-like_dom_sf"/>
</dbReference>
<dbReference type="Proteomes" id="UP001370348">
    <property type="component" value="Chromosome"/>
</dbReference>
<keyword evidence="2" id="KW-1185">Reference proteome</keyword>
<organism evidence="1 2">
    <name type="scientific">Pendulispora albinea</name>
    <dbReference type="NCBI Taxonomy" id="2741071"/>
    <lineage>
        <taxon>Bacteria</taxon>
        <taxon>Pseudomonadati</taxon>
        <taxon>Myxococcota</taxon>
        <taxon>Myxococcia</taxon>
        <taxon>Myxococcales</taxon>
        <taxon>Sorangiineae</taxon>
        <taxon>Pendulisporaceae</taxon>
        <taxon>Pendulispora</taxon>
    </lineage>
</organism>
<dbReference type="SUPFAM" id="SSF88723">
    <property type="entry name" value="PIN domain-like"/>
    <property type="match status" value="1"/>
</dbReference>
<evidence type="ECO:0000313" key="1">
    <source>
        <dbReference type="EMBL" id="WXB15680.1"/>
    </source>
</evidence>
<sequence length="90" mass="10122">MTVPVPVLIEWWRGRSDRREAILEEVDIELTTISLTRRAGEAIAHMKSATAIDALVMASASTRGDVVFTRDVDDLERLRTVFPEVRILSV</sequence>
<gene>
    <name evidence="1" type="ORF">LZC94_00105</name>
</gene>
<dbReference type="EMBL" id="CP089984">
    <property type="protein sequence ID" value="WXB15680.1"/>
    <property type="molecule type" value="Genomic_DNA"/>
</dbReference>
<evidence type="ECO:0000313" key="2">
    <source>
        <dbReference type="Proteomes" id="UP001370348"/>
    </source>
</evidence>